<dbReference type="Gene3D" id="1.20.1540.10">
    <property type="entry name" value="Rhomboid-like"/>
    <property type="match status" value="1"/>
</dbReference>
<dbReference type="OrthoDB" id="9807874at2"/>
<evidence type="ECO:0000259" key="8">
    <source>
        <dbReference type="Pfam" id="PF01694"/>
    </source>
</evidence>
<dbReference type="InterPro" id="IPR035952">
    <property type="entry name" value="Rhomboid-like_sf"/>
</dbReference>
<accession>A0A1W2CH88</accession>
<dbReference type="InterPro" id="IPR022764">
    <property type="entry name" value="Peptidase_S54_rhomboid_dom"/>
</dbReference>
<proteinExistence type="inferred from homology"/>
<dbReference type="SUPFAM" id="SSF144091">
    <property type="entry name" value="Rhomboid-like"/>
    <property type="match status" value="1"/>
</dbReference>
<evidence type="ECO:0000256" key="2">
    <source>
        <dbReference type="ARBA" id="ARBA00009045"/>
    </source>
</evidence>
<comment type="similarity">
    <text evidence="2">Belongs to the peptidase S54 family.</text>
</comment>
<evidence type="ECO:0000256" key="4">
    <source>
        <dbReference type="ARBA" id="ARBA00022801"/>
    </source>
</evidence>
<dbReference type="AlphaFoldDB" id="A0A1W2CH88"/>
<keyword evidence="5 7" id="KW-1133">Transmembrane helix</keyword>
<feature type="transmembrane region" description="Helical" evidence="7">
    <location>
        <begin position="12"/>
        <end position="33"/>
    </location>
</feature>
<dbReference type="GO" id="GO:0016020">
    <property type="term" value="C:membrane"/>
    <property type="evidence" value="ECO:0007669"/>
    <property type="project" value="UniProtKB-SubCell"/>
</dbReference>
<dbReference type="InterPro" id="IPR050925">
    <property type="entry name" value="Rhomboid_protease_S54"/>
</dbReference>
<dbReference type="Proteomes" id="UP000192360">
    <property type="component" value="Unassembled WGS sequence"/>
</dbReference>
<keyword evidence="4" id="KW-0378">Hydrolase</keyword>
<dbReference type="EMBL" id="FWXO01000006">
    <property type="protein sequence ID" value="SMC84550.1"/>
    <property type="molecule type" value="Genomic_DNA"/>
</dbReference>
<organism evidence="9 10">
    <name type="scientific">Cellulophaga tyrosinoxydans</name>
    <dbReference type="NCBI Taxonomy" id="504486"/>
    <lineage>
        <taxon>Bacteria</taxon>
        <taxon>Pseudomonadati</taxon>
        <taxon>Bacteroidota</taxon>
        <taxon>Flavobacteriia</taxon>
        <taxon>Flavobacteriales</taxon>
        <taxon>Flavobacteriaceae</taxon>
        <taxon>Cellulophaga</taxon>
    </lineage>
</organism>
<sequence length="247" mass="28225">MLRITDTVKHLIIINVLFFVATQVFGEQMYQWFALWFPKNENFEFWQVITHMFMHGGWSHILFNMFGLWMFGSPVEQYLGKKQFIFLYFSAGLGAVLFQLGFYYFTYLPTYSDLISSGLTGDQIVHMLSSNQLMDGIGNAQKLQLQEIFPVYNASMVGASGCIMGILAAFGVMNPNAELMLMFLPIPIKAKYFIPGIILLDIISAFSGQSFFSPSNTAYMAHVGGAAIGFIMMWYWKKNSFNKNRWN</sequence>
<dbReference type="GO" id="GO:0006508">
    <property type="term" value="P:proteolysis"/>
    <property type="evidence" value="ECO:0007669"/>
    <property type="project" value="UniProtKB-KW"/>
</dbReference>
<gene>
    <name evidence="9" type="ORF">SAMN05660703_3001</name>
</gene>
<feature type="transmembrane region" description="Helical" evidence="7">
    <location>
        <begin position="84"/>
        <end position="105"/>
    </location>
</feature>
<comment type="subcellular location">
    <subcellularLocation>
        <location evidence="1">Membrane</location>
        <topology evidence="1">Multi-pass membrane protein</topology>
    </subcellularLocation>
</comment>
<dbReference type="GO" id="GO:0004252">
    <property type="term" value="F:serine-type endopeptidase activity"/>
    <property type="evidence" value="ECO:0007669"/>
    <property type="project" value="InterPro"/>
</dbReference>
<dbReference type="RefSeq" id="WP_084062947.1">
    <property type="nucleotide sequence ID" value="NZ_FWXO01000006.1"/>
</dbReference>
<evidence type="ECO:0000313" key="9">
    <source>
        <dbReference type="EMBL" id="SMC84550.1"/>
    </source>
</evidence>
<protein>
    <submittedName>
        <fullName evidence="9">Membrane associated serine protease, rhomboid family</fullName>
    </submittedName>
</protein>
<evidence type="ECO:0000256" key="6">
    <source>
        <dbReference type="ARBA" id="ARBA00023136"/>
    </source>
</evidence>
<keyword evidence="10" id="KW-1185">Reference proteome</keyword>
<keyword evidence="9" id="KW-0645">Protease</keyword>
<keyword evidence="3 7" id="KW-0812">Transmembrane</keyword>
<feature type="transmembrane region" description="Helical" evidence="7">
    <location>
        <begin position="192"/>
        <end position="212"/>
    </location>
</feature>
<reference evidence="9 10" key="1">
    <citation type="submission" date="2017-04" db="EMBL/GenBank/DDBJ databases">
        <authorList>
            <person name="Afonso C.L."/>
            <person name="Miller P.J."/>
            <person name="Scott M.A."/>
            <person name="Spackman E."/>
            <person name="Goraichik I."/>
            <person name="Dimitrov K.M."/>
            <person name="Suarez D.L."/>
            <person name="Swayne D.E."/>
        </authorList>
    </citation>
    <scope>NUCLEOTIDE SEQUENCE [LARGE SCALE GENOMIC DNA]</scope>
    <source>
        <strain evidence="9 10">DSM 21164</strain>
    </source>
</reference>
<feature type="transmembrane region" description="Helical" evidence="7">
    <location>
        <begin position="218"/>
        <end position="236"/>
    </location>
</feature>
<dbReference type="PANTHER" id="PTHR43731">
    <property type="entry name" value="RHOMBOID PROTEASE"/>
    <property type="match status" value="1"/>
</dbReference>
<evidence type="ECO:0000256" key="3">
    <source>
        <dbReference type="ARBA" id="ARBA00022692"/>
    </source>
</evidence>
<dbReference type="Pfam" id="PF01694">
    <property type="entry name" value="Rhomboid"/>
    <property type="match status" value="1"/>
</dbReference>
<feature type="domain" description="Peptidase S54 rhomboid" evidence="8">
    <location>
        <begin position="43"/>
        <end position="236"/>
    </location>
</feature>
<evidence type="ECO:0000256" key="5">
    <source>
        <dbReference type="ARBA" id="ARBA00022989"/>
    </source>
</evidence>
<feature type="transmembrane region" description="Helical" evidence="7">
    <location>
        <begin position="151"/>
        <end position="172"/>
    </location>
</feature>
<name>A0A1W2CH88_9FLAO</name>
<evidence type="ECO:0000256" key="1">
    <source>
        <dbReference type="ARBA" id="ARBA00004141"/>
    </source>
</evidence>
<evidence type="ECO:0000256" key="7">
    <source>
        <dbReference type="SAM" id="Phobius"/>
    </source>
</evidence>
<dbReference type="STRING" id="504486.SAMN05660703_3001"/>
<keyword evidence="6 7" id="KW-0472">Membrane</keyword>
<dbReference type="PANTHER" id="PTHR43731:SF14">
    <property type="entry name" value="PRESENILIN-ASSOCIATED RHOMBOID-LIKE PROTEIN, MITOCHONDRIAL"/>
    <property type="match status" value="1"/>
</dbReference>
<evidence type="ECO:0000313" key="10">
    <source>
        <dbReference type="Proteomes" id="UP000192360"/>
    </source>
</evidence>
<feature type="transmembrane region" description="Helical" evidence="7">
    <location>
        <begin position="53"/>
        <end position="72"/>
    </location>
</feature>